<evidence type="ECO:0000259" key="1">
    <source>
        <dbReference type="PROSITE" id="PS51186"/>
    </source>
</evidence>
<sequence length="418" mass="47530">MESTIRKLAGDEFLDFAYIAIQAFPANKENTPEYKQKLAANLRRIHEESGTIEFYGLFRDRKLLGGMRLHTFEMNLFGKIVPAGGVGLVAVDLLHKKEKVAKELIGHFIRYSREKGASMALLYPFRPDFYKKMGFGYGTKMNQYRIRPDSFPSNGSKEGLAVLGEADKEKIRECYNRYAKKTHGMILKNGFDMDALFKNPDNRVLGAFNGEELNGYIVYGFEQVDKQNFLRNNLVIREFIYETPDALTSIAKFLNSQSDQIERIVLNTQDDGLEYMLGDARNGSEYLIPSVFHETNRAGVGLMYKVIDFNKVIVDLEGRTFNNVTANFTMVVHDSFESGAPAKISFRIEDGKLLKGKAEDCEVEIEMDIADFSSLMAGSVDFGKLHRYGRLKLSRPEFAPLMEQAFRVNEKPFCTTPF</sequence>
<dbReference type="InterPro" id="IPR051554">
    <property type="entry name" value="Acetyltransferase_Eis"/>
</dbReference>
<dbReference type="Proteomes" id="UP000257144">
    <property type="component" value="Unassembled WGS sequence"/>
</dbReference>
<dbReference type="PANTHER" id="PTHR37817:SF1">
    <property type="entry name" value="N-ACETYLTRANSFERASE EIS"/>
    <property type="match status" value="1"/>
</dbReference>
<protein>
    <submittedName>
        <fullName evidence="2">GNAT family N-acetyltransferase</fullName>
    </submittedName>
</protein>
<dbReference type="PANTHER" id="PTHR37817">
    <property type="entry name" value="N-ACETYLTRANSFERASE EIS"/>
    <property type="match status" value="1"/>
</dbReference>
<dbReference type="Pfam" id="PF13530">
    <property type="entry name" value="SCP2_2"/>
    <property type="match status" value="1"/>
</dbReference>
<organism evidence="2 3">
    <name type="scientific">Neobacillus piezotolerans</name>
    <dbReference type="NCBI Taxonomy" id="2259171"/>
    <lineage>
        <taxon>Bacteria</taxon>
        <taxon>Bacillati</taxon>
        <taxon>Bacillota</taxon>
        <taxon>Bacilli</taxon>
        <taxon>Bacillales</taxon>
        <taxon>Bacillaceae</taxon>
        <taxon>Neobacillus</taxon>
    </lineage>
</organism>
<dbReference type="Pfam" id="PF13527">
    <property type="entry name" value="Acetyltransf_9"/>
    <property type="match status" value="1"/>
</dbReference>
<reference evidence="2 3" key="1">
    <citation type="submission" date="2018-07" db="EMBL/GenBank/DDBJ databases">
        <title>Bacillus sp. YLB-04 draft genome sequence.</title>
        <authorList>
            <person name="Yu L."/>
            <person name="Tang X."/>
        </authorList>
    </citation>
    <scope>NUCLEOTIDE SEQUENCE [LARGE SCALE GENOMIC DNA]</scope>
    <source>
        <strain evidence="2 3">YLB-04</strain>
    </source>
</reference>
<dbReference type="RefSeq" id="WP_115450254.1">
    <property type="nucleotide sequence ID" value="NZ_QNQT01000001.1"/>
</dbReference>
<dbReference type="InterPro" id="IPR000182">
    <property type="entry name" value="GNAT_dom"/>
</dbReference>
<dbReference type="AlphaFoldDB" id="A0A3D8GVZ1"/>
<evidence type="ECO:0000313" key="2">
    <source>
        <dbReference type="EMBL" id="RDU38331.1"/>
    </source>
</evidence>
<dbReference type="GO" id="GO:0030649">
    <property type="term" value="P:aminoglycoside antibiotic catabolic process"/>
    <property type="evidence" value="ECO:0007669"/>
    <property type="project" value="TreeGrafter"/>
</dbReference>
<evidence type="ECO:0000313" key="3">
    <source>
        <dbReference type="Proteomes" id="UP000257144"/>
    </source>
</evidence>
<feature type="domain" description="N-acetyltransferase" evidence="1">
    <location>
        <begin position="3"/>
        <end position="154"/>
    </location>
</feature>
<dbReference type="InterPro" id="IPR036527">
    <property type="entry name" value="SCP2_sterol-bd_dom_sf"/>
</dbReference>
<accession>A0A3D8GVZ1</accession>
<dbReference type="EMBL" id="QNQT01000001">
    <property type="protein sequence ID" value="RDU38331.1"/>
    <property type="molecule type" value="Genomic_DNA"/>
</dbReference>
<dbReference type="OrthoDB" id="2379505at2"/>
<keyword evidence="2" id="KW-0808">Transferase</keyword>
<dbReference type="Pfam" id="PF17668">
    <property type="entry name" value="Acetyltransf_17"/>
    <property type="match status" value="1"/>
</dbReference>
<dbReference type="Gene3D" id="3.30.1050.10">
    <property type="entry name" value="SCP2 sterol-binding domain"/>
    <property type="match status" value="1"/>
</dbReference>
<dbReference type="PROSITE" id="PS51186">
    <property type="entry name" value="GNAT"/>
    <property type="match status" value="1"/>
</dbReference>
<proteinExistence type="predicted"/>
<keyword evidence="3" id="KW-1185">Reference proteome</keyword>
<dbReference type="Gene3D" id="3.40.630.30">
    <property type="match status" value="2"/>
</dbReference>
<dbReference type="SUPFAM" id="SSF55718">
    <property type="entry name" value="SCP-like"/>
    <property type="match status" value="1"/>
</dbReference>
<dbReference type="SUPFAM" id="SSF55729">
    <property type="entry name" value="Acyl-CoA N-acyltransferases (Nat)"/>
    <property type="match status" value="1"/>
</dbReference>
<name>A0A3D8GVZ1_9BACI</name>
<dbReference type="GO" id="GO:0034069">
    <property type="term" value="F:aminoglycoside N-acetyltransferase activity"/>
    <property type="evidence" value="ECO:0007669"/>
    <property type="project" value="TreeGrafter"/>
</dbReference>
<gene>
    <name evidence="2" type="ORF">DRW41_01835</name>
</gene>
<dbReference type="InterPro" id="IPR016181">
    <property type="entry name" value="Acyl_CoA_acyltransferase"/>
</dbReference>
<dbReference type="InterPro" id="IPR025559">
    <property type="entry name" value="Eis_dom"/>
</dbReference>
<comment type="caution">
    <text evidence="2">The sequence shown here is derived from an EMBL/GenBank/DDBJ whole genome shotgun (WGS) entry which is preliminary data.</text>
</comment>
<dbReference type="InterPro" id="IPR041380">
    <property type="entry name" value="Acetyltransf_17"/>
</dbReference>